<dbReference type="PANTHER" id="PTHR30543:SF21">
    <property type="entry name" value="NAD(P)H-DEPENDENT FMN REDUCTASE LOT6"/>
    <property type="match status" value="1"/>
</dbReference>
<evidence type="ECO:0000313" key="2">
    <source>
        <dbReference type="EMBL" id="PUZ22615.1"/>
    </source>
</evidence>
<dbReference type="InterPro" id="IPR029039">
    <property type="entry name" value="Flavoprotein-like_sf"/>
</dbReference>
<accession>A0A2T7BC16</accession>
<sequence>MPKIYNVLAISGSTRTRSTNLNLIRAIAGMSTDLFNVTIYDGLLQLPHFNPDEDMEPGMEPVAVTGFRNKLRAADAILICTPEYAVGVPGVLKDAIDWTVSSMEFCKKPVALITASTAGHHAHASLLGTLLIIESRITDATQLVVSAVKTKVNHNYQITDADLLQQLQKLIQSLYQVISDPEKAGPYLQAPVPY</sequence>
<dbReference type="GO" id="GO:0016491">
    <property type="term" value="F:oxidoreductase activity"/>
    <property type="evidence" value="ECO:0007669"/>
    <property type="project" value="InterPro"/>
</dbReference>
<dbReference type="AlphaFoldDB" id="A0A2T7BC16"/>
<gene>
    <name evidence="2" type="ORF">DCC81_19465</name>
</gene>
<dbReference type="GO" id="GO:0010181">
    <property type="term" value="F:FMN binding"/>
    <property type="evidence" value="ECO:0007669"/>
    <property type="project" value="TreeGrafter"/>
</dbReference>
<organism evidence="2 3">
    <name type="scientific">Chitinophaga parva</name>
    <dbReference type="NCBI Taxonomy" id="2169414"/>
    <lineage>
        <taxon>Bacteria</taxon>
        <taxon>Pseudomonadati</taxon>
        <taxon>Bacteroidota</taxon>
        <taxon>Chitinophagia</taxon>
        <taxon>Chitinophagales</taxon>
        <taxon>Chitinophagaceae</taxon>
        <taxon>Chitinophaga</taxon>
    </lineage>
</organism>
<proteinExistence type="predicted"/>
<feature type="domain" description="NADPH-dependent FMN reductase-like" evidence="1">
    <location>
        <begin position="6"/>
        <end position="131"/>
    </location>
</feature>
<dbReference type="Pfam" id="PF03358">
    <property type="entry name" value="FMN_red"/>
    <property type="match status" value="1"/>
</dbReference>
<dbReference type="RefSeq" id="WP_108688361.1">
    <property type="nucleotide sequence ID" value="NZ_QCYK01000003.1"/>
</dbReference>
<dbReference type="Gene3D" id="3.40.50.360">
    <property type="match status" value="1"/>
</dbReference>
<dbReference type="EMBL" id="QCYK01000003">
    <property type="protein sequence ID" value="PUZ22615.1"/>
    <property type="molecule type" value="Genomic_DNA"/>
</dbReference>
<dbReference type="SUPFAM" id="SSF52218">
    <property type="entry name" value="Flavoproteins"/>
    <property type="match status" value="1"/>
</dbReference>
<comment type="caution">
    <text evidence="2">The sequence shown here is derived from an EMBL/GenBank/DDBJ whole genome shotgun (WGS) entry which is preliminary data.</text>
</comment>
<dbReference type="OrthoDB" id="9812295at2"/>
<keyword evidence="3" id="KW-1185">Reference proteome</keyword>
<dbReference type="PANTHER" id="PTHR30543">
    <property type="entry name" value="CHROMATE REDUCTASE"/>
    <property type="match status" value="1"/>
</dbReference>
<protein>
    <submittedName>
        <fullName evidence="2">Flavoprotein</fullName>
    </submittedName>
</protein>
<dbReference type="InterPro" id="IPR005025">
    <property type="entry name" value="FMN_Rdtase-like_dom"/>
</dbReference>
<evidence type="ECO:0000313" key="3">
    <source>
        <dbReference type="Proteomes" id="UP000244450"/>
    </source>
</evidence>
<name>A0A2T7BC16_9BACT</name>
<dbReference type="GO" id="GO:0005829">
    <property type="term" value="C:cytosol"/>
    <property type="evidence" value="ECO:0007669"/>
    <property type="project" value="TreeGrafter"/>
</dbReference>
<evidence type="ECO:0000259" key="1">
    <source>
        <dbReference type="Pfam" id="PF03358"/>
    </source>
</evidence>
<dbReference type="InterPro" id="IPR050712">
    <property type="entry name" value="NAD(P)H-dep_reductase"/>
</dbReference>
<reference evidence="2 3" key="1">
    <citation type="submission" date="2018-04" db="EMBL/GenBank/DDBJ databases">
        <title>Chitinophaga fuyangensis sp. nov., isolated from soil in a chemical factory.</title>
        <authorList>
            <person name="Chen K."/>
        </authorList>
    </citation>
    <scope>NUCLEOTIDE SEQUENCE [LARGE SCALE GENOMIC DNA]</scope>
    <source>
        <strain evidence="2 3">LY-1</strain>
    </source>
</reference>
<dbReference type="Proteomes" id="UP000244450">
    <property type="component" value="Unassembled WGS sequence"/>
</dbReference>